<keyword evidence="2" id="KW-1185">Reference proteome</keyword>
<dbReference type="RefSeq" id="WP_253530771.1">
    <property type="nucleotide sequence ID" value="NZ_JAMZEL010000009.1"/>
</dbReference>
<dbReference type="EMBL" id="JAMZEL010000009">
    <property type="protein sequence ID" value="MCP1384862.1"/>
    <property type="molecule type" value="Genomic_DNA"/>
</dbReference>
<gene>
    <name evidence="1" type="ORF">NCI00_20670</name>
</gene>
<organism evidence="1 2">
    <name type="scientific">Runella salmonicolor</name>
    <dbReference type="NCBI Taxonomy" id="2950278"/>
    <lineage>
        <taxon>Bacteria</taxon>
        <taxon>Pseudomonadati</taxon>
        <taxon>Bacteroidota</taxon>
        <taxon>Cytophagia</taxon>
        <taxon>Cytophagales</taxon>
        <taxon>Spirosomataceae</taxon>
        <taxon>Runella</taxon>
    </lineage>
</organism>
<comment type="caution">
    <text evidence="1">The sequence shown here is derived from an EMBL/GenBank/DDBJ whole genome shotgun (WGS) entry which is preliminary data.</text>
</comment>
<dbReference type="Proteomes" id="UP001204772">
    <property type="component" value="Unassembled WGS sequence"/>
</dbReference>
<evidence type="ECO:0000313" key="1">
    <source>
        <dbReference type="EMBL" id="MCP1384862.1"/>
    </source>
</evidence>
<proteinExistence type="predicted"/>
<sequence>MSGHFSGKTKEAKELEEDVKEKKVLFLTAFASTSKGYRFTTLSDNGSKIVTTIDMVYLIGTEVYDQLNAFISALNMFIEPKATFHARKFEVKKTDGMQMIYIEGTAPVGVLTADVKVDTFFDYESTKDMLRETPEDKAIFERTEQQNKVYRKFEEFSEFFRGNFLEYSGLAVSNQLGIFDN</sequence>
<name>A0ABT1FT33_9BACT</name>
<accession>A0ABT1FT33</accession>
<evidence type="ECO:0000313" key="2">
    <source>
        <dbReference type="Proteomes" id="UP001204772"/>
    </source>
</evidence>
<reference evidence="1 2" key="1">
    <citation type="submission" date="2022-06" db="EMBL/GenBank/DDBJ databases">
        <title>Runella sp. S5 genome sequencing.</title>
        <authorList>
            <person name="Park S."/>
        </authorList>
    </citation>
    <scope>NUCLEOTIDE SEQUENCE [LARGE SCALE GENOMIC DNA]</scope>
    <source>
        <strain evidence="1 2">S5</strain>
    </source>
</reference>
<protein>
    <submittedName>
        <fullName evidence="1">Uncharacterized protein</fullName>
    </submittedName>
</protein>